<dbReference type="InterPro" id="IPR053209">
    <property type="entry name" value="Gramillin-biosynth_MTr"/>
</dbReference>
<evidence type="ECO:0000256" key="1">
    <source>
        <dbReference type="ARBA" id="ARBA00022737"/>
    </source>
</evidence>
<dbReference type="OrthoDB" id="438641at2759"/>
<dbReference type="InterPro" id="IPR019734">
    <property type="entry name" value="TPR_rpt"/>
</dbReference>
<evidence type="ECO:0000256" key="3">
    <source>
        <dbReference type="PROSITE-ProRule" id="PRU00339"/>
    </source>
</evidence>
<dbReference type="Gene3D" id="2.170.270.10">
    <property type="entry name" value="SET domain"/>
    <property type="match status" value="1"/>
</dbReference>
<dbReference type="PANTHER" id="PTHR47643">
    <property type="entry name" value="TPR DOMAIN PROTEIN (AFU_ORTHOLOGUE AFUA_5G12710)"/>
    <property type="match status" value="1"/>
</dbReference>
<evidence type="ECO:0000259" key="5">
    <source>
        <dbReference type="PROSITE" id="PS50280"/>
    </source>
</evidence>
<dbReference type="InterPro" id="IPR011990">
    <property type="entry name" value="TPR-like_helical_dom_sf"/>
</dbReference>
<evidence type="ECO:0000256" key="2">
    <source>
        <dbReference type="ARBA" id="ARBA00022803"/>
    </source>
</evidence>
<reference evidence="7" key="1">
    <citation type="journal article" date="2017" name="bioRxiv">
        <title>Conservation of a gene cluster reveals novel cercosporin biosynthetic mechanisms and extends production to the genus Colletotrichum.</title>
        <authorList>
            <person name="de Jonge R."/>
            <person name="Ebert M.K."/>
            <person name="Huitt-Roehl C.R."/>
            <person name="Pal P."/>
            <person name="Suttle J.C."/>
            <person name="Spanner R.E."/>
            <person name="Neubauer J.D."/>
            <person name="Jurick W.M.II."/>
            <person name="Stott K.A."/>
            <person name="Secor G.A."/>
            <person name="Thomma B.P.H.J."/>
            <person name="Van de Peer Y."/>
            <person name="Townsend C.A."/>
            <person name="Bolton M.D."/>
        </authorList>
    </citation>
    <scope>NUCLEOTIDE SEQUENCE [LARGE SCALE GENOMIC DNA]</scope>
    <source>
        <strain evidence="7">CBS538.71</strain>
    </source>
</reference>
<keyword evidence="7" id="KW-1185">Reference proteome</keyword>
<proteinExistence type="predicted"/>
<dbReference type="EMBL" id="PNEN01001570">
    <property type="protein sequence ID" value="PPJ53203.1"/>
    <property type="molecule type" value="Genomic_DNA"/>
</dbReference>
<dbReference type="Pfam" id="PF07719">
    <property type="entry name" value="TPR_2"/>
    <property type="match status" value="1"/>
</dbReference>
<evidence type="ECO:0000313" key="6">
    <source>
        <dbReference type="EMBL" id="PPJ53203.1"/>
    </source>
</evidence>
<dbReference type="SMART" id="SM00317">
    <property type="entry name" value="SET"/>
    <property type="match status" value="1"/>
</dbReference>
<evidence type="ECO:0000313" key="7">
    <source>
        <dbReference type="Proteomes" id="UP000237631"/>
    </source>
</evidence>
<keyword evidence="2 3" id="KW-0802">TPR repeat</keyword>
<dbReference type="Gene3D" id="1.25.40.10">
    <property type="entry name" value="Tetratricopeptide repeat domain"/>
    <property type="match status" value="1"/>
</dbReference>
<gene>
    <name evidence="6" type="ORF">CBER1_11847</name>
</gene>
<dbReference type="PANTHER" id="PTHR47643:SF2">
    <property type="entry name" value="TPR DOMAIN PROTEIN (AFU_ORTHOLOGUE AFUA_5G12710)"/>
    <property type="match status" value="1"/>
</dbReference>
<name>A0A2S6C0E3_9PEZI</name>
<dbReference type="InterPro" id="IPR013105">
    <property type="entry name" value="TPR_2"/>
</dbReference>
<dbReference type="PROSITE" id="PS50005">
    <property type="entry name" value="TPR"/>
    <property type="match status" value="1"/>
</dbReference>
<feature type="repeat" description="TPR" evidence="3">
    <location>
        <begin position="283"/>
        <end position="316"/>
    </location>
</feature>
<organism evidence="6 7">
    <name type="scientific">Cercospora berteroae</name>
    <dbReference type="NCBI Taxonomy" id="357750"/>
    <lineage>
        <taxon>Eukaryota</taxon>
        <taxon>Fungi</taxon>
        <taxon>Dikarya</taxon>
        <taxon>Ascomycota</taxon>
        <taxon>Pezizomycotina</taxon>
        <taxon>Dothideomycetes</taxon>
        <taxon>Dothideomycetidae</taxon>
        <taxon>Mycosphaerellales</taxon>
        <taxon>Mycosphaerellaceae</taxon>
        <taxon>Cercospora</taxon>
    </lineage>
</organism>
<sequence>MATANHGHTIHMTQAESDKIRETVQTRLKKCKDLHGQPRTPREPKAAVSEAKQAGLMADMSGTVEPGMSVYSGRENIVALAVGSPYPPCTTSLAGLKPMSLAELQIDTHHRGRVLNVKRTGPVVPLVAYSWTVVEDDAGHVERLEVYLHKSKRGEDLLESTRDFRIKEPYFTINEQGEATIRVQHPSDIVRIKDTEFAKSAEKCKDRGNAALKRKEFVEAADHYAEGLRLCEEDVEVKEQFSYDLHRNRAHVSLVLNRWDDAKADGIAAITGRTDDKSKSLDSKANFRAGSAAYALGRFDEAKKLFGTALRLAPDDKEAKIYLRNIETRLQEQQTGGYDFAKIRSRLSPAKSRVDAATFTNNTVARDSPLGGRGLFATKDIKAGEVVLCEKAFCVVWSHEAEAWSAMTYDARDDKIRVFPAGMTQVLVQKLLNNPSQIERVMGLFGDYKSIGNEVIITEDGPVVDTFQIHDIVCRNAFGPGAISSSGNYGQEDVRTASTGLWITAAYVNHSCVSNAAKEYVGDLMILRATRDIKEGEEITHTYSDVPDYDSRAAVLQTTWGFECQCALCEAERTDGNEVRDERQELMGEVAAFLERESSPKTAKRLTVAKAEKLVKNLDATYDAKRWEGLPRRAVEGIWAWVQEAKKGMR</sequence>
<feature type="domain" description="SET" evidence="5">
    <location>
        <begin position="360"/>
        <end position="544"/>
    </location>
</feature>
<dbReference type="SMART" id="SM00028">
    <property type="entry name" value="TPR"/>
    <property type="match status" value="3"/>
</dbReference>
<dbReference type="SUPFAM" id="SSF48452">
    <property type="entry name" value="TPR-like"/>
    <property type="match status" value="1"/>
</dbReference>
<dbReference type="STRING" id="357750.A0A2S6C0E3"/>
<dbReference type="Proteomes" id="UP000237631">
    <property type="component" value="Unassembled WGS sequence"/>
</dbReference>
<dbReference type="SUPFAM" id="SSF82199">
    <property type="entry name" value="SET domain"/>
    <property type="match status" value="1"/>
</dbReference>
<protein>
    <recommendedName>
        <fullName evidence="5">SET domain-containing protein</fullName>
    </recommendedName>
</protein>
<evidence type="ECO:0000256" key="4">
    <source>
        <dbReference type="SAM" id="MobiDB-lite"/>
    </source>
</evidence>
<dbReference type="Pfam" id="PF00856">
    <property type="entry name" value="SET"/>
    <property type="match status" value="1"/>
</dbReference>
<dbReference type="InterPro" id="IPR001214">
    <property type="entry name" value="SET_dom"/>
</dbReference>
<comment type="caution">
    <text evidence="6">The sequence shown here is derived from an EMBL/GenBank/DDBJ whole genome shotgun (WGS) entry which is preliminary data.</text>
</comment>
<dbReference type="AlphaFoldDB" id="A0A2S6C0E3"/>
<dbReference type="InterPro" id="IPR046341">
    <property type="entry name" value="SET_dom_sf"/>
</dbReference>
<accession>A0A2S6C0E3</accession>
<keyword evidence="1" id="KW-0677">Repeat</keyword>
<feature type="region of interest" description="Disordered" evidence="4">
    <location>
        <begin position="1"/>
        <end position="20"/>
    </location>
</feature>
<dbReference type="PROSITE" id="PS50280">
    <property type="entry name" value="SET"/>
    <property type="match status" value="1"/>
</dbReference>